<dbReference type="RefSeq" id="WP_369271832.1">
    <property type="nucleotide sequence ID" value="NZ_CP163432.1"/>
</dbReference>
<accession>A0AB39N2F6</accession>
<evidence type="ECO:0000313" key="2">
    <source>
        <dbReference type="EMBL" id="XDQ11601.1"/>
    </source>
</evidence>
<dbReference type="PROSITE" id="PS50075">
    <property type="entry name" value="CARRIER"/>
    <property type="match status" value="1"/>
</dbReference>
<dbReference type="SUPFAM" id="SSF47336">
    <property type="entry name" value="ACP-like"/>
    <property type="match status" value="1"/>
</dbReference>
<dbReference type="PANTHER" id="PTHR45527:SF1">
    <property type="entry name" value="FATTY ACID SYNTHASE"/>
    <property type="match status" value="1"/>
</dbReference>
<proteinExistence type="predicted"/>
<dbReference type="Gene3D" id="3.40.50.1820">
    <property type="entry name" value="alpha/beta hydrolase"/>
    <property type="match status" value="1"/>
</dbReference>
<reference evidence="2" key="1">
    <citation type="submission" date="2024-07" db="EMBL/GenBank/DDBJ databases">
        <authorList>
            <person name="Yu S.T."/>
        </authorList>
    </citation>
    <scope>NUCLEOTIDE SEQUENCE</scope>
    <source>
        <strain evidence="2">R11</strain>
    </source>
</reference>
<dbReference type="InterPro" id="IPR029058">
    <property type="entry name" value="AB_hydrolase_fold"/>
</dbReference>
<dbReference type="AlphaFoldDB" id="A0AB39N2F6"/>
<dbReference type="GO" id="GO:0005737">
    <property type="term" value="C:cytoplasm"/>
    <property type="evidence" value="ECO:0007669"/>
    <property type="project" value="TreeGrafter"/>
</dbReference>
<name>A0AB39N2F6_9ACTN</name>
<dbReference type="GO" id="GO:0031177">
    <property type="term" value="F:phosphopantetheine binding"/>
    <property type="evidence" value="ECO:0007669"/>
    <property type="project" value="TreeGrafter"/>
</dbReference>
<feature type="domain" description="Carrier" evidence="1">
    <location>
        <begin position="15"/>
        <end position="90"/>
    </location>
</feature>
<evidence type="ECO:0000259" key="1">
    <source>
        <dbReference type="PROSITE" id="PS50075"/>
    </source>
</evidence>
<dbReference type="Pfam" id="PF00550">
    <property type="entry name" value="PP-binding"/>
    <property type="match status" value="1"/>
</dbReference>
<dbReference type="InterPro" id="IPR036736">
    <property type="entry name" value="ACP-like_sf"/>
</dbReference>
<dbReference type="GO" id="GO:0044550">
    <property type="term" value="P:secondary metabolite biosynthetic process"/>
    <property type="evidence" value="ECO:0007669"/>
    <property type="project" value="TreeGrafter"/>
</dbReference>
<gene>
    <name evidence="2" type="ORF">AB5J55_18980</name>
</gene>
<dbReference type="InterPro" id="IPR009081">
    <property type="entry name" value="PP-bd_ACP"/>
</dbReference>
<dbReference type="EMBL" id="CP163432">
    <property type="protein sequence ID" value="XDQ11601.1"/>
    <property type="molecule type" value="Genomic_DNA"/>
</dbReference>
<protein>
    <submittedName>
        <fullName evidence="2">Phosphopantetheine-binding protein</fullName>
    </submittedName>
</protein>
<sequence length="95" mass="10845">MTAGREDFVEAPYEAPQDELEKQVADIVAEVLDVDRVGRDDSFYDFGGTSLQAIRICTRIERVLGMKALPLWFFSNDVLHEFVQELRTEAEKAHV</sequence>
<organism evidence="2">
    <name type="scientific">Streptomyces sp. R11</name>
    <dbReference type="NCBI Taxonomy" id="3238625"/>
    <lineage>
        <taxon>Bacteria</taxon>
        <taxon>Bacillati</taxon>
        <taxon>Actinomycetota</taxon>
        <taxon>Actinomycetes</taxon>
        <taxon>Kitasatosporales</taxon>
        <taxon>Streptomycetaceae</taxon>
        <taxon>Streptomyces</taxon>
    </lineage>
</organism>
<dbReference type="GO" id="GO:0043041">
    <property type="term" value="P:amino acid activation for nonribosomal peptide biosynthetic process"/>
    <property type="evidence" value="ECO:0007669"/>
    <property type="project" value="TreeGrafter"/>
</dbReference>
<dbReference type="PANTHER" id="PTHR45527">
    <property type="entry name" value="NONRIBOSOMAL PEPTIDE SYNTHETASE"/>
    <property type="match status" value="1"/>
</dbReference>